<dbReference type="EMBL" id="GBXM01026940">
    <property type="protein sequence ID" value="JAH81637.1"/>
    <property type="molecule type" value="Transcribed_RNA"/>
</dbReference>
<feature type="signal peptide" evidence="1">
    <location>
        <begin position="1"/>
        <end position="20"/>
    </location>
</feature>
<reference evidence="2" key="2">
    <citation type="journal article" date="2015" name="Fish Shellfish Immunol.">
        <title>Early steps in the European eel (Anguilla anguilla)-Vibrio vulnificus interaction in the gills: Role of the RtxA13 toxin.</title>
        <authorList>
            <person name="Callol A."/>
            <person name="Pajuelo D."/>
            <person name="Ebbesson L."/>
            <person name="Teles M."/>
            <person name="MacKenzie S."/>
            <person name="Amaro C."/>
        </authorList>
    </citation>
    <scope>NUCLEOTIDE SEQUENCE</scope>
</reference>
<protein>
    <submittedName>
        <fullName evidence="2">Uncharacterized protein</fullName>
    </submittedName>
</protein>
<dbReference type="AlphaFoldDB" id="A0A0E9VUA1"/>
<name>A0A0E9VUA1_ANGAN</name>
<evidence type="ECO:0000313" key="2">
    <source>
        <dbReference type="EMBL" id="JAH81637.1"/>
    </source>
</evidence>
<accession>A0A0E9VUA1</accession>
<keyword evidence="1" id="KW-0732">Signal</keyword>
<reference evidence="2" key="1">
    <citation type="submission" date="2014-11" db="EMBL/GenBank/DDBJ databases">
        <authorList>
            <person name="Amaro Gonzalez C."/>
        </authorList>
    </citation>
    <scope>NUCLEOTIDE SEQUENCE</scope>
</reference>
<organism evidence="2">
    <name type="scientific">Anguilla anguilla</name>
    <name type="common">European freshwater eel</name>
    <name type="synonym">Muraena anguilla</name>
    <dbReference type="NCBI Taxonomy" id="7936"/>
    <lineage>
        <taxon>Eukaryota</taxon>
        <taxon>Metazoa</taxon>
        <taxon>Chordata</taxon>
        <taxon>Craniata</taxon>
        <taxon>Vertebrata</taxon>
        <taxon>Euteleostomi</taxon>
        <taxon>Actinopterygii</taxon>
        <taxon>Neopterygii</taxon>
        <taxon>Teleostei</taxon>
        <taxon>Anguilliformes</taxon>
        <taxon>Anguillidae</taxon>
        <taxon>Anguilla</taxon>
    </lineage>
</organism>
<evidence type="ECO:0000256" key="1">
    <source>
        <dbReference type="SAM" id="SignalP"/>
    </source>
</evidence>
<feature type="chain" id="PRO_5002434496" evidence="1">
    <location>
        <begin position="21"/>
        <end position="34"/>
    </location>
</feature>
<proteinExistence type="predicted"/>
<sequence length="34" mass="3835">MYVCVYFCVVVGVLVLPAQSDFKPVSIMLNQRNT</sequence>